<evidence type="ECO:0000256" key="3">
    <source>
        <dbReference type="ARBA" id="ARBA00022750"/>
    </source>
</evidence>
<comment type="similarity">
    <text evidence="1">Belongs to the peptidase A31 family.</text>
</comment>
<accession>A0ABN1Q8T2</accession>
<evidence type="ECO:0000313" key="5">
    <source>
        <dbReference type="EMBL" id="GAA0939037.1"/>
    </source>
</evidence>
<gene>
    <name evidence="5" type="ORF">GCM10009554_28470</name>
</gene>
<dbReference type="RefSeq" id="WP_343968888.1">
    <property type="nucleotide sequence ID" value="NZ_BAAAHK010000007.1"/>
</dbReference>
<dbReference type="EMBL" id="BAAAHK010000007">
    <property type="protein sequence ID" value="GAA0939037.1"/>
    <property type="molecule type" value="Genomic_DNA"/>
</dbReference>
<dbReference type="Pfam" id="PF01750">
    <property type="entry name" value="HycI"/>
    <property type="match status" value="1"/>
</dbReference>
<proteinExistence type="inferred from homology"/>
<evidence type="ECO:0000256" key="2">
    <source>
        <dbReference type="ARBA" id="ARBA00022670"/>
    </source>
</evidence>
<evidence type="ECO:0000256" key="1">
    <source>
        <dbReference type="ARBA" id="ARBA00006814"/>
    </source>
</evidence>
<keyword evidence="2 5" id="KW-0645">Protease</keyword>
<protein>
    <submittedName>
        <fullName evidence="5">Hydrogenase maturation protease</fullName>
    </submittedName>
</protein>
<dbReference type="Gene3D" id="3.40.50.1450">
    <property type="entry name" value="HybD-like"/>
    <property type="match status" value="1"/>
</dbReference>
<dbReference type="NCBIfam" id="TIGR00072">
    <property type="entry name" value="hydrog_prot"/>
    <property type="match status" value="1"/>
</dbReference>
<dbReference type="GO" id="GO:0008233">
    <property type="term" value="F:peptidase activity"/>
    <property type="evidence" value="ECO:0007669"/>
    <property type="project" value="UniProtKB-KW"/>
</dbReference>
<comment type="caution">
    <text evidence="5">The sequence shown here is derived from an EMBL/GenBank/DDBJ whole genome shotgun (WGS) entry which is preliminary data.</text>
</comment>
<reference evidence="5 6" key="1">
    <citation type="journal article" date="2019" name="Int. J. Syst. Evol. Microbiol.">
        <title>The Global Catalogue of Microorganisms (GCM) 10K type strain sequencing project: providing services to taxonomists for standard genome sequencing and annotation.</title>
        <authorList>
            <consortium name="The Broad Institute Genomics Platform"/>
            <consortium name="The Broad Institute Genome Sequencing Center for Infectious Disease"/>
            <person name="Wu L."/>
            <person name="Ma J."/>
        </authorList>
    </citation>
    <scope>NUCLEOTIDE SEQUENCE [LARGE SCALE GENOMIC DNA]</scope>
    <source>
        <strain evidence="5 6">JCM 10977</strain>
    </source>
</reference>
<dbReference type="SUPFAM" id="SSF53163">
    <property type="entry name" value="HybD-like"/>
    <property type="match status" value="1"/>
</dbReference>
<dbReference type="GO" id="GO:0006508">
    <property type="term" value="P:proteolysis"/>
    <property type="evidence" value="ECO:0007669"/>
    <property type="project" value="UniProtKB-KW"/>
</dbReference>
<evidence type="ECO:0000256" key="4">
    <source>
        <dbReference type="ARBA" id="ARBA00022801"/>
    </source>
</evidence>
<keyword evidence="4" id="KW-0378">Hydrolase</keyword>
<dbReference type="Proteomes" id="UP001500542">
    <property type="component" value="Unassembled WGS sequence"/>
</dbReference>
<dbReference type="InterPro" id="IPR023430">
    <property type="entry name" value="Pept_HybD-like_dom_sf"/>
</dbReference>
<dbReference type="InterPro" id="IPR000671">
    <property type="entry name" value="Peptidase_A31"/>
</dbReference>
<name>A0ABN1Q8T2_9ACTN</name>
<keyword evidence="6" id="KW-1185">Reference proteome</keyword>
<keyword evidence="3" id="KW-0064">Aspartyl protease</keyword>
<dbReference type="PANTHER" id="PTHR30302:SF1">
    <property type="entry name" value="HYDROGENASE 2 MATURATION PROTEASE"/>
    <property type="match status" value="1"/>
</dbReference>
<dbReference type="PRINTS" id="PR00446">
    <property type="entry name" value="HYDRGNUPTAKE"/>
</dbReference>
<sequence>MILVAGLGNMFCSDDAFGVSVIAELAKQEWPEQVEVRDFGIRGIHLAYQLLEPYELVVLVDVVQRGGAPGSVYVVEAEPDPEPGPEVSMDAHDLGPDAVLSLVPRLGGTLGKVVVVGCEPADLGTGIGLTPAVQDAVQPAAQLVRDLVIGHSAVGQGVDGQGVVGQRVGEGSA</sequence>
<evidence type="ECO:0000313" key="6">
    <source>
        <dbReference type="Proteomes" id="UP001500542"/>
    </source>
</evidence>
<organism evidence="5 6">
    <name type="scientific">Kribbella koreensis</name>
    <dbReference type="NCBI Taxonomy" id="57909"/>
    <lineage>
        <taxon>Bacteria</taxon>
        <taxon>Bacillati</taxon>
        <taxon>Actinomycetota</taxon>
        <taxon>Actinomycetes</taxon>
        <taxon>Propionibacteriales</taxon>
        <taxon>Kribbellaceae</taxon>
        <taxon>Kribbella</taxon>
    </lineage>
</organism>
<dbReference type="PANTHER" id="PTHR30302">
    <property type="entry name" value="HYDROGENASE 1 MATURATION PROTEASE"/>
    <property type="match status" value="1"/>
</dbReference>